<gene>
    <name evidence="2" type="ORF">CLODIP_2_CD00150</name>
</gene>
<protein>
    <submittedName>
        <fullName evidence="2">Uncharacterized protein</fullName>
    </submittedName>
</protein>
<dbReference type="AlphaFoldDB" id="A0A8S1D2N2"/>
<dbReference type="Proteomes" id="UP000494165">
    <property type="component" value="Unassembled WGS sequence"/>
</dbReference>
<accession>A0A8S1D2N2</accession>
<feature type="chain" id="PRO_5035865007" evidence="1">
    <location>
        <begin position="26"/>
        <end position="117"/>
    </location>
</feature>
<keyword evidence="1" id="KW-0732">Signal</keyword>
<name>A0A8S1D2N2_9INSE</name>
<reference evidence="2 3" key="1">
    <citation type="submission" date="2020-04" db="EMBL/GenBank/DDBJ databases">
        <authorList>
            <person name="Alioto T."/>
            <person name="Alioto T."/>
            <person name="Gomez Garrido J."/>
        </authorList>
    </citation>
    <scope>NUCLEOTIDE SEQUENCE [LARGE SCALE GENOMIC DNA]</scope>
</reference>
<evidence type="ECO:0000313" key="2">
    <source>
        <dbReference type="EMBL" id="CAB3377810.1"/>
    </source>
</evidence>
<sequence length="117" mass="12507">MRSSVVSGFSLALFLLVGTFCAVSSLPAPEQIQDGPNPLLDESLFGGMPAEDEPSAGVRQARAPTFFGPSIRVYSGGYGHGYPVYRPYGYYGGGSRIIITKRLGGYGYGGYGGHYYY</sequence>
<evidence type="ECO:0000313" key="3">
    <source>
        <dbReference type="Proteomes" id="UP000494165"/>
    </source>
</evidence>
<comment type="caution">
    <text evidence="2">The sequence shown here is derived from an EMBL/GenBank/DDBJ whole genome shotgun (WGS) entry which is preliminary data.</text>
</comment>
<keyword evidence="3" id="KW-1185">Reference proteome</keyword>
<feature type="signal peptide" evidence="1">
    <location>
        <begin position="1"/>
        <end position="25"/>
    </location>
</feature>
<organism evidence="2 3">
    <name type="scientific">Cloeon dipterum</name>
    <dbReference type="NCBI Taxonomy" id="197152"/>
    <lineage>
        <taxon>Eukaryota</taxon>
        <taxon>Metazoa</taxon>
        <taxon>Ecdysozoa</taxon>
        <taxon>Arthropoda</taxon>
        <taxon>Hexapoda</taxon>
        <taxon>Insecta</taxon>
        <taxon>Pterygota</taxon>
        <taxon>Palaeoptera</taxon>
        <taxon>Ephemeroptera</taxon>
        <taxon>Pisciforma</taxon>
        <taxon>Baetidae</taxon>
        <taxon>Cloeon</taxon>
    </lineage>
</organism>
<proteinExistence type="predicted"/>
<evidence type="ECO:0000256" key="1">
    <source>
        <dbReference type="SAM" id="SignalP"/>
    </source>
</evidence>
<dbReference type="EMBL" id="CADEPI010000151">
    <property type="protein sequence ID" value="CAB3377810.1"/>
    <property type="molecule type" value="Genomic_DNA"/>
</dbReference>